<sequence>MSFDCIACDRSFGSEEALEQHLRGAPVHAPSFECSTCDRSFGSEEALAQHLRDSRAHTQAAETPLDIFFRSFPDFDYNPSLPPATTYAYLRQHEGWRRGDVDSTDAWDRYQDALESELRMWYGSEDDLTAWHALCRAIGINPLPKACKHCEEAVRRTHVNIIDLIEWGRKRGNADHEVRTFETEAELRAYTQRTAKIFRNTWHQEDSNVVMRHLLRKIFRCSL</sequence>
<evidence type="ECO:0000259" key="5">
    <source>
        <dbReference type="PROSITE" id="PS50157"/>
    </source>
</evidence>
<dbReference type="Gene3D" id="3.30.160.60">
    <property type="entry name" value="Classic Zinc Finger"/>
    <property type="match status" value="1"/>
</dbReference>
<dbReference type="PANTHER" id="PTHR38846:SF1">
    <property type="entry name" value="C3H1-TYPE DOMAIN-CONTAINING PROTEIN"/>
    <property type="match status" value="1"/>
</dbReference>
<dbReference type="Pfam" id="PF13912">
    <property type="entry name" value="zf-C2H2_6"/>
    <property type="match status" value="1"/>
</dbReference>
<dbReference type="PROSITE" id="PS50157">
    <property type="entry name" value="ZINC_FINGER_C2H2_2"/>
    <property type="match status" value="2"/>
</dbReference>
<name>A0A014MVK8_9HYPO</name>
<dbReference type="HOGENOM" id="CLU_053382_0_0_1"/>
<accession>A0A014MVK8</accession>
<evidence type="ECO:0000313" key="6">
    <source>
        <dbReference type="EMBL" id="EXU95185.1"/>
    </source>
</evidence>
<feature type="domain" description="C2H2-type" evidence="5">
    <location>
        <begin position="32"/>
        <end position="62"/>
    </location>
</feature>
<dbReference type="Proteomes" id="UP000030151">
    <property type="component" value="Unassembled WGS sequence"/>
</dbReference>
<dbReference type="GO" id="GO:0008270">
    <property type="term" value="F:zinc ion binding"/>
    <property type="evidence" value="ECO:0007669"/>
    <property type="project" value="UniProtKB-KW"/>
</dbReference>
<keyword evidence="1" id="KW-0479">Metal-binding</keyword>
<organism evidence="6 7">
    <name type="scientific">Metarhizium robertsii</name>
    <dbReference type="NCBI Taxonomy" id="568076"/>
    <lineage>
        <taxon>Eukaryota</taxon>
        <taxon>Fungi</taxon>
        <taxon>Dikarya</taxon>
        <taxon>Ascomycota</taxon>
        <taxon>Pezizomycotina</taxon>
        <taxon>Sordariomycetes</taxon>
        <taxon>Hypocreomycetidae</taxon>
        <taxon>Hypocreales</taxon>
        <taxon>Clavicipitaceae</taxon>
        <taxon>Metarhizium</taxon>
    </lineage>
</organism>
<dbReference type="PANTHER" id="PTHR38846">
    <property type="entry name" value="C3H1-TYPE DOMAIN-CONTAINING PROTEIN"/>
    <property type="match status" value="1"/>
</dbReference>
<keyword evidence="3" id="KW-0862">Zinc</keyword>
<comment type="caution">
    <text evidence="6">The sequence shown here is derived from an EMBL/GenBank/DDBJ whole genome shotgun (WGS) entry which is preliminary data.</text>
</comment>
<evidence type="ECO:0000256" key="1">
    <source>
        <dbReference type="ARBA" id="ARBA00022723"/>
    </source>
</evidence>
<evidence type="ECO:0000256" key="2">
    <source>
        <dbReference type="ARBA" id="ARBA00022771"/>
    </source>
</evidence>
<dbReference type="eggNOG" id="KOG1721">
    <property type="taxonomic scope" value="Eukaryota"/>
</dbReference>
<feature type="domain" description="C2H2-type" evidence="5">
    <location>
        <begin position="3"/>
        <end position="33"/>
    </location>
</feature>
<dbReference type="SMART" id="SM00355">
    <property type="entry name" value="ZnF_C2H2"/>
    <property type="match status" value="2"/>
</dbReference>
<dbReference type="InterPro" id="IPR013087">
    <property type="entry name" value="Znf_C2H2_type"/>
</dbReference>
<dbReference type="InterPro" id="IPR036236">
    <property type="entry name" value="Znf_C2H2_sf"/>
</dbReference>
<reference evidence="6 7" key="1">
    <citation type="submission" date="2014-02" db="EMBL/GenBank/DDBJ databases">
        <title>The genome sequence of the entomopathogenic fungus Metarhizium robertsii ARSEF 2575.</title>
        <authorList>
            <person name="Giuliano Garisto Donzelli B."/>
            <person name="Roe B.A."/>
            <person name="Macmil S.L."/>
            <person name="Krasnoff S.B."/>
            <person name="Gibson D.M."/>
        </authorList>
    </citation>
    <scope>NUCLEOTIDE SEQUENCE [LARGE SCALE GENOMIC DNA]</scope>
    <source>
        <strain evidence="6 7">ARSEF 2575</strain>
    </source>
</reference>
<keyword evidence="2 4" id="KW-0863">Zinc-finger</keyword>
<dbReference type="InterPro" id="IPR022755">
    <property type="entry name" value="Znf_C2H2_jaz"/>
</dbReference>
<protein>
    <submittedName>
        <fullName evidence="6">Double-stranded RNA-binding type zinc finger domain protein</fullName>
    </submittedName>
</protein>
<evidence type="ECO:0000256" key="4">
    <source>
        <dbReference type="PROSITE-ProRule" id="PRU00042"/>
    </source>
</evidence>
<proteinExistence type="predicted"/>
<dbReference type="SUPFAM" id="SSF57667">
    <property type="entry name" value="beta-beta-alpha zinc fingers"/>
    <property type="match status" value="1"/>
</dbReference>
<evidence type="ECO:0000256" key="3">
    <source>
        <dbReference type="ARBA" id="ARBA00022833"/>
    </source>
</evidence>
<gene>
    <name evidence="6" type="ORF">X797_011733</name>
</gene>
<evidence type="ECO:0000313" key="7">
    <source>
        <dbReference type="Proteomes" id="UP000030151"/>
    </source>
</evidence>
<dbReference type="EMBL" id="JELW01000095">
    <property type="protein sequence ID" value="EXU95185.1"/>
    <property type="molecule type" value="Genomic_DNA"/>
</dbReference>
<dbReference type="AlphaFoldDB" id="A0A014MVK8"/>
<dbReference type="Pfam" id="PF12171">
    <property type="entry name" value="zf-C2H2_jaz"/>
    <property type="match status" value="1"/>
</dbReference>